<proteinExistence type="predicted"/>
<reference evidence="2" key="1">
    <citation type="submission" date="2024-05" db="EMBL/GenBank/DDBJ databases">
        <title>Planctomycetes of the genus Singulisphaera possess chitinolytic capabilities.</title>
        <authorList>
            <person name="Ivanova A."/>
        </authorList>
    </citation>
    <scope>NUCLEOTIDE SEQUENCE</scope>
    <source>
        <strain evidence="2">Ch08T</strain>
    </source>
</reference>
<evidence type="ECO:0000313" key="2">
    <source>
        <dbReference type="EMBL" id="XBH02441.1"/>
    </source>
</evidence>
<dbReference type="EMBL" id="CP155447">
    <property type="protein sequence ID" value="XBH02441.1"/>
    <property type="molecule type" value="Genomic_DNA"/>
</dbReference>
<organism evidence="2">
    <name type="scientific">Singulisphaera sp. Ch08</name>
    <dbReference type="NCBI Taxonomy" id="3120278"/>
    <lineage>
        <taxon>Bacteria</taxon>
        <taxon>Pseudomonadati</taxon>
        <taxon>Planctomycetota</taxon>
        <taxon>Planctomycetia</taxon>
        <taxon>Isosphaerales</taxon>
        <taxon>Isosphaeraceae</taxon>
        <taxon>Singulisphaera</taxon>
    </lineage>
</organism>
<evidence type="ECO:0000256" key="1">
    <source>
        <dbReference type="SAM" id="Phobius"/>
    </source>
</evidence>
<accession>A0AAU7CBA3</accession>
<protein>
    <submittedName>
        <fullName evidence="2">Uncharacterized protein</fullName>
    </submittedName>
</protein>
<gene>
    <name evidence="2" type="ORF">V5E97_29520</name>
</gene>
<keyword evidence="1" id="KW-1133">Transmembrane helix</keyword>
<feature type="transmembrane region" description="Helical" evidence="1">
    <location>
        <begin position="6"/>
        <end position="23"/>
    </location>
</feature>
<keyword evidence="1" id="KW-0812">Transmembrane</keyword>
<name>A0AAU7CBA3_9BACT</name>
<keyword evidence="1" id="KW-0472">Membrane</keyword>
<sequence length="98" mass="10255">MGGGWVIALIVVGLVVAAFWAFGKGFPTGGSARPGPGSKSAQAGSGEIAQLRKNLRVKALGNDALVDRLVQAERNRMPGASEAACYKAAIESWERDNR</sequence>
<dbReference type="RefSeq" id="WP_406695184.1">
    <property type="nucleotide sequence ID" value="NZ_CP155447.1"/>
</dbReference>
<dbReference type="AlphaFoldDB" id="A0AAU7CBA3"/>